<name>A0A4D6M504_VIGUN</name>
<gene>
    <name evidence="1" type="ORF">DEO72_LG6g957</name>
</gene>
<dbReference type="AlphaFoldDB" id="A0A4D6M504"/>
<reference evidence="1 2" key="1">
    <citation type="submission" date="2019-04" db="EMBL/GenBank/DDBJ databases">
        <title>An improved genome assembly and genetic linkage map for asparagus bean, Vigna unguiculata ssp. sesquipedialis.</title>
        <authorList>
            <person name="Xia Q."/>
            <person name="Zhang R."/>
            <person name="Dong Y."/>
        </authorList>
    </citation>
    <scope>NUCLEOTIDE SEQUENCE [LARGE SCALE GENOMIC DNA]</scope>
    <source>
        <tissue evidence="1">Leaf</tissue>
    </source>
</reference>
<protein>
    <submittedName>
        <fullName evidence="1">Uncharacterized protein</fullName>
    </submittedName>
</protein>
<dbReference type="Proteomes" id="UP000501690">
    <property type="component" value="Linkage Group LG6"/>
</dbReference>
<keyword evidence="2" id="KW-1185">Reference proteome</keyword>
<accession>A0A4D6M504</accession>
<sequence length="397" mass="44332">MENPWWFPWLRWRRENDGTELALATAGLASVATMVVAGDVNERARCSDARKHGGARVWYSDGGAMVARCRPESCRRWRCDGGTRKKTQRLESRRRGSGRFEMLERNGGGVPARARRGGCSLAGAAFWRELRWSDVVGAAMEDDGCGMVLYGWVQIDCPPQLLADEFGSLGTIRTLFVCGNSTWRCGPLRDCHVSGKSLSPLGFGGREWFRRDYGGGRRRRECDVVAAMEAMPRELVVASMENPWWFPWLRWRRENDGTELALATAGLASVATMVVAGDVNERARCSDARKHGGARVWCSDGGAMVARCRPESCRRWRCDGGTRKKTQRLESRRRGSGRFEMLERNGGGVPARARRGGCSLAGAAFWRELRWSDVVGAAMEDDGCGMVLVRKREKRKN</sequence>
<proteinExistence type="predicted"/>
<dbReference type="EMBL" id="CP039350">
    <property type="protein sequence ID" value="QCD96255.1"/>
    <property type="molecule type" value="Genomic_DNA"/>
</dbReference>
<organism evidence="1 2">
    <name type="scientific">Vigna unguiculata</name>
    <name type="common">Cowpea</name>
    <dbReference type="NCBI Taxonomy" id="3917"/>
    <lineage>
        <taxon>Eukaryota</taxon>
        <taxon>Viridiplantae</taxon>
        <taxon>Streptophyta</taxon>
        <taxon>Embryophyta</taxon>
        <taxon>Tracheophyta</taxon>
        <taxon>Spermatophyta</taxon>
        <taxon>Magnoliopsida</taxon>
        <taxon>eudicotyledons</taxon>
        <taxon>Gunneridae</taxon>
        <taxon>Pentapetalae</taxon>
        <taxon>rosids</taxon>
        <taxon>fabids</taxon>
        <taxon>Fabales</taxon>
        <taxon>Fabaceae</taxon>
        <taxon>Papilionoideae</taxon>
        <taxon>50 kb inversion clade</taxon>
        <taxon>NPAAA clade</taxon>
        <taxon>indigoferoid/millettioid clade</taxon>
        <taxon>Phaseoleae</taxon>
        <taxon>Vigna</taxon>
    </lineage>
</organism>
<evidence type="ECO:0000313" key="2">
    <source>
        <dbReference type="Proteomes" id="UP000501690"/>
    </source>
</evidence>
<evidence type="ECO:0000313" key="1">
    <source>
        <dbReference type="EMBL" id="QCD96255.1"/>
    </source>
</evidence>